<sequence length="416" mass="47744">MDLIQSIVDGFEQRWEHFRQRGGLKSRAYFYEAMIKYYRNICSAREKGKLVAWVGAFTPIELFYAMDIVPFIPELHCVTIASQEQMAPYLETATQYGLPVELCSIHRAMTGMAINQVVPAPDLMVNSAHVCDSGFKSFGTLSEHYHCPEFVLDTPRELNPESVRYMTREFQHLIEFLEEVTGRKMDFQRLERTLTLSHQAYQVFYEIAELRKSCPTPLRARDSFRTFTVYRHLGGTEDALPYLESLREEVRARVREKKGGIPNERFRIYWAYVPINHDLSIYDWMENELGGAVVLDVFNGVYRMEADPSDPLTYLAKKAMGDLLPCTLGGPLEPTLQDNINVCRDYQVDGAIYIAHIGCKQGCGMIRPLRDTLRDELGIPTLVIDGDVIDATVISQETLRTKLESFFEMLEEQKAN</sequence>
<evidence type="ECO:0000313" key="3">
    <source>
        <dbReference type="Proteomes" id="UP000769766"/>
    </source>
</evidence>
<gene>
    <name evidence="2" type="ORF">HYY20_08745</name>
</gene>
<reference evidence="2" key="1">
    <citation type="submission" date="2020-07" db="EMBL/GenBank/DDBJ databases">
        <title>Huge and variable diversity of episymbiotic CPR bacteria and DPANN archaea in groundwater ecosystems.</title>
        <authorList>
            <person name="He C.Y."/>
            <person name="Keren R."/>
            <person name="Whittaker M."/>
            <person name="Farag I.F."/>
            <person name="Doudna J."/>
            <person name="Cate J.H.D."/>
            <person name="Banfield J.F."/>
        </authorList>
    </citation>
    <scope>NUCLEOTIDE SEQUENCE</scope>
    <source>
        <strain evidence="2">NC_groundwater_672_Ag_B-0.1um_62_36</strain>
    </source>
</reference>
<dbReference type="AlphaFoldDB" id="A0A932CP45"/>
<comment type="caution">
    <text evidence="2">The sequence shown here is derived from an EMBL/GenBank/DDBJ whole genome shotgun (WGS) entry which is preliminary data.</text>
</comment>
<proteinExistence type="inferred from homology"/>
<organism evidence="2 3">
    <name type="scientific">Tectimicrobiota bacterium</name>
    <dbReference type="NCBI Taxonomy" id="2528274"/>
    <lineage>
        <taxon>Bacteria</taxon>
        <taxon>Pseudomonadati</taxon>
        <taxon>Nitrospinota/Tectimicrobiota group</taxon>
        <taxon>Candidatus Tectimicrobiota</taxon>
    </lineage>
</organism>
<protein>
    <submittedName>
        <fullName evidence="2">2-hydroxyacyl-CoA dehydratase</fullName>
    </submittedName>
</protein>
<dbReference type="Pfam" id="PF06050">
    <property type="entry name" value="HGD-D"/>
    <property type="match status" value="1"/>
</dbReference>
<dbReference type="EMBL" id="JACPRF010000264">
    <property type="protein sequence ID" value="MBI2876956.1"/>
    <property type="molecule type" value="Genomic_DNA"/>
</dbReference>
<accession>A0A932CP45</accession>
<comment type="similarity">
    <text evidence="1">Belongs to the FldB/FldC dehydratase alpha/beta subunit family.</text>
</comment>
<dbReference type="Gene3D" id="3.40.50.11900">
    <property type="match status" value="1"/>
</dbReference>
<name>A0A932CP45_UNCTE</name>
<dbReference type="PANTHER" id="PTHR30548:SF2">
    <property type="entry name" value="2-HYDROXYACYL-COA DEHYDRATASE,D-COMPONENT"/>
    <property type="match status" value="1"/>
</dbReference>
<dbReference type="Proteomes" id="UP000769766">
    <property type="component" value="Unassembled WGS sequence"/>
</dbReference>
<evidence type="ECO:0000256" key="1">
    <source>
        <dbReference type="ARBA" id="ARBA00005806"/>
    </source>
</evidence>
<dbReference type="Gene3D" id="3.40.50.11890">
    <property type="match status" value="1"/>
</dbReference>
<dbReference type="InterPro" id="IPR010327">
    <property type="entry name" value="FldB/FldC_alpha/beta"/>
</dbReference>
<dbReference type="PANTHER" id="PTHR30548">
    <property type="entry name" value="2-HYDROXYGLUTARYL-COA DEHYDRATASE, D-COMPONENT-RELATED"/>
    <property type="match status" value="1"/>
</dbReference>
<evidence type="ECO:0000313" key="2">
    <source>
        <dbReference type="EMBL" id="MBI2876956.1"/>
    </source>
</evidence>